<dbReference type="RefSeq" id="XP_035341012.1">
    <property type="nucleotide sequence ID" value="XM_035485119.1"/>
</dbReference>
<dbReference type="EMBL" id="CP055898">
    <property type="protein sequence ID" value="QKX54833.1"/>
    <property type="molecule type" value="Genomic_DNA"/>
</dbReference>
<proteinExistence type="predicted"/>
<reference evidence="3" key="1">
    <citation type="submission" date="2020-06" db="EMBL/GenBank/DDBJ databases">
        <title>A chromosome-scale genome assembly of Talaromyces rugulosus W13939.</title>
        <authorList>
            <person name="Wang B."/>
            <person name="Guo L."/>
            <person name="Ye K."/>
            <person name="Wang L."/>
        </authorList>
    </citation>
    <scope>NUCLEOTIDE SEQUENCE [LARGE SCALE GENOMIC DNA]</scope>
    <source>
        <strain evidence="3">W13939</strain>
    </source>
</reference>
<evidence type="ECO:0000313" key="3">
    <source>
        <dbReference type="Proteomes" id="UP000509510"/>
    </source>
</evidence>
<evidence type="ECO:0000313" key="2">
    <source>
        <dbReference type="EMBL" id="QKX54833.1"/>
    </source>
</evidence>
<dbReference type="InterPro" id="IPR050789">
    <property type="entry name" value="Diverse_Enzym_Activities"/>
</dbReference>
<dbReference type="KEGG" id="trg:TRUGW13939_01922"/>
<protein>
    <recommendedName>
        <fullName evidence="1">Beta-lactamase-related domain-containing protein</fullName>
    </recommendedName>
</protein>
<dbReference type="OrthoDB" id="428260at2759"/>
<dbReference type="SUPFAM" id="SSF56601">
    <property type="entry name" value="beta-lactamase/transpeptidase-like"/>
    <property type="match status" value="1"/>
</dbReference>
<dbReference type="InterPro" id="IPR001466">
    <property type="entry name" value="Beta-lactam-related"/>
</dbReference>
<feature type="domain" description="Beta-lactamase-related" evidence="1">
    <location>
        <begin position="42"/>
        <end position="289"/>
    </location>
</feature>
<dbReference type="PANTHER" id="PTHR43283:SF7">
    <property type="entry name" value="BETA-LACTAMASE-RELATED DOMAIN-CONTAINING PROTEIN"/>
    <property type="match status" value="1"/>
</dbReference>
<dbReference type="Proteomes" id="UP000509510">
    <property type="component" value="Chromosome I"/>
</dbReference>
<keyword evidence="3" id="KW-1185">Reference proteome</keyword>
<dbReference type="Pfam" id="PF00144">
    <property type="entry name" value="Beta-lactamase"/>
    <property type="match status" value="1"/>
</dbReference>
<name>A0A7H8QNS9_TALRU</name>
<accession>A0A7H8QNS9</accession>
<dbReference type="Gene3D" id="3.40.710.10">
    <property type="entry name" value="DD-peptidase/beta-lactamase superfamily"/>
    <property type="match status" value="1"/>
</dbReference>
<sequence length="570" mass="62840">MASTIDGLPRVRPEDVGCDPKDIQAFLDEATAASDVELHGFMLYRSGGVAAEGWAWPYQPDLPHMLHSATKSFTSVAVGLAVQEGFFKLDDLVVSFFPDRVPKDASENLKRMTVEDVLTQTSGHGHGESGGEWRSIETSWIDKFFSVPVDFEPGTKFTYSSATSFMLSAIVSKTTGQPVRDFLEPRFFRPLGIKLLTWDIGPEGINPGGNGISCLTSDFLKLGVLHLQKGEWNGKQILPKEWVEAANKSQRGNLYGYHWWTDSEGSAWASGMFGQFAVVYPEHDAVLVTNAAVPSGARPLQALIHRHFPRILKDKAAVQQSPEATQQLAKTISELRVLPVFQKTPPSPGQQTVNRERFVAKDNEDGVVSFALDFKSDSLLVFNLQDARGSHRVQVGLDDWLWGTTSISGAKLHHGYESTTVPVVAGGVWTAENTFEITMQYSEMAFCDKVLITFAKNYTTAKLERSVNVNSFGTKRPAVWASVLVKGDELQSNDFGIEDSKATFSTGESTIGVLLDNPATRTILLEEVPDVVNNPRIDKGRLYTFDIIAHHIPGLDHETLARINKKLAQL</sequence>
<dbReference type="AlphaFoldDB" id="A0A7H8QNS9"/>
<gene>
    <name evidence="2" type="ORF">TRUGW13939_01922</name>
</gene>
<evidence type="ECO:0000259" key="1">
    <source>
        <dbReference type="Pfam" id="PF00144"/>
    </source>
</evidence>
<dbReference type="InterPro" id="IPR012338">
    <property type="entry name" value="Beta-lactam/transpept-like"/>
</dbReference>
<organism evidence="2 3">
    <name type="scientific">Talaromyces rugulosus</name>
    <name type="common">Penicillium rugulosum</name>
    <dbReference type="NCBI Taxonomy" id="121627"/>
    <lineage>
        <taxon>Eukaryota</taxon>
        <taxon>Fungi</taxon>
        <taxon>Dikarya</taxon>
        <taxon>Ascomycota</taxon>
        <taxon>Pezizomycotina</taxon>
        <taxon>Eurotiomycetes</taxon>
        <taxon>Eurotiomycetidae</taxon>
        <taxon>Eurotiales</taxon>
        <taxon>Trichocomaceae</taxon>
        <taxon>Talaromyces</taxon>
        <taxon>Talaromyces sect. Islandici</taxon>
    </lineage>
</organism>
<dbReference type="PANTHER" id="PTHR43283">
    <property type="entry name" value="BETA-LACTAMASE-RELATED"/>
    <property type="match status" value="1"/>
</dbReference>
<dbReference type="GeneID" id="55989432"/>